<accession>A0A242JXB5</accession>
<dbReference type="Pfam" id="PF01408">
    <property type="entry name" value="GFO_IDH_MocA"/>
    <property type="match status" value="1"/>
</dbReference>
<name>A0A242JXB5_9ENTE</name>
<dbReference type="AlphaFoldDB" id="A0A242JXB5"/>
<dbReference type="EMBL" id="NGMM01000009">
    <property type="protein sequence ID" value="OTP09872.1"/>
    <property type="molecule type" value="Genomic_DNA"/>
</dbReference>
<dbReference type="Pfam" id="PF22725">
    <property type="entry name" value="GFO_IDH_MocA_C3"/>
    <property type="match status" value="1"/>
</dbReference>
<evidence type="ECO:0008006" key="6">
    <source>
        <dbReference type="Google" id="ProtNLM"/>
    </source>
</evidence>
<dbReference type="PANTHER" id="PTHR43249:SF1">
    <property type="entry name" value="D-GLUCOSIDE 3-DEHYDROGENASE"/>
    <property type="match status" value="1"/>
</dbReference>
<dbReference type="Gene3D" id="3.40.50.720">
    <property type="entry name" value="NAD(P)-binding Rossmann-like Domain"/>
    <property type="match status" value="1"/>
</dbReference>
<evidence type="ECO:0000313" key="4">
    <source>
        <dbReference type="EMBL" id="WYJ91866.1"/>
    </source>
</evidence>
<dbReference type="InterPro" id="IPR000683">
    <property type="entry name" value="Gfo/Idh/MocA-like_OxRdtase_N"/>
</dbReference>
<sequence length="386" mass="43764">MNEVKLAVIGAGNIGTMHIGYLAAGRVQGCQLYAVCDHNPEKLEAVRKRYGETYLLYSSIEEVLLDDQVDAVFVATPHYDHPTIAIQALQAGKHVLIEKPAGVYTKKVQEMNEEAGKHPELSFGIMYNQRTNPMYQKARELVQNGALGELRRTNWIITTWYRSQSYYDSGGWRASWRGEGGGVLLNQDPHQLDLWQWICGMPQRVFGFASFGKRRAIEVEDEVTAYVEYENGATGIFMTSVSETPGTNRFEIVGSKGKLVIENEKMSFWQSTVDERTFNATYTGGFGEPEIWQIDLPVMYDNRDEHQKILQNFIDHIRTGKELLAPGCEGIAGLSISNAIHLSAWQECWVDLPIDSELYYEELKKRIATSQLREVEEKVLDTDATY</sequence>
<organism evidence="3">
    <name type="scientific">Candidatus Enterococcus clewellii</name>
    <dbReference type="NCBI Taxonomy" id="1834193"/>
    <lineage>
        <taxon>Bacteria</taxon>
        <taxon>Bacillati</taxon>
        <taxon>Bacillota</taxon>
        <taxon>Bacilli</taxon>
        <taxon>Lactobacillales</taxon>
        <taxon>Enterococcaceae</taxon>
        <taxon>Enterococcus</taxon>
    </lineage>
</organism>
<dbReference type="PANTHER" id="PTHR43249">
    <property type="entry name" value="UDP-N-ACETYL-2-AMINO-2-DEOXY-D-GLUCURONATE OXIDASE"/>
    <property type="match status" value="1"/>
</dbReference>
<proteinExistence type="predicted"/>
<evidence type="ECO:0000259" key="1">
    <source>
        <dbReference type="Pfam" id="PF01408"/>
    </source>
</evidence>
<gene>
    <name evidence="4" type="ORF">A5888_003634</name>
    <name evidence="3" type="ORF">A5888_004068</name>
</gene>
<evidence type="ECO:0000259" key="2">
    <source>
        <dbReference type="Pfam" id="PF22725"/>
    </source>
</evidence>
<dbReference type="GO" id="GO:0000166">
    <property type="term" value="F:nucleotide binding"/>
    <property type="evidence" value="ECO:0007669"/>
    <property type="project" value="InterPro"/>
</dbReference>
<reference evidence="4" key="3">
    <citation type="submission" date="2024-03" db="EMBL/GenBank/DDBJ databases">
        <title>The Genome Sequence of Enterococcus sp. DIV0242b.</title>
        <authorList>
            <consortium name="The Broad Institute Genomics Platform"/>
            <consortium name="The Broad Institute Microbial Omics Core"/>
            <consortium name="The Broad Institute Genomic Center for Infectious Diseases"/>
            <person name="Earl A."/>
            <person name="Manson A."/>
            <person name="Gilmore M."/>
            <person name="Schwartman J."/>
            <person name="Shea T."/>
            <person name="Abouelleil A."/>
            <person name="Cao P."/>
            <person name="Chapman S."/>
            <person name="Cusick C."/>
            <person name="Young S."/>
            <person name="Neafsey D."/>
            <person name="Nusbaum C."/>
            <person name="Birren B."/>
        </authorList>
    </citation>
    <scope>NUCLEOTIDE SEQUENCE</scope>
    <source>
        <strain evidence="4">9E7_DIV0242</strain>
    </source>
</reference>
<dbReference type="Gene3D" id="3.30.360.10">
    <property type="entry name" value="Dihydrodipicolinate Reductase, domain 2"/>
    <property type="match status" value="1"/>
</dbReference>
<reference evidence="4" key="2">
    <citation type="submission" date="2017-05" db="EMBL/GenBank/DDBJ databases">
        <authorList>
            <consortium name="The Broad Institute Genomics Platform"/>
            <consortium name="The Broad Institute Genomic Center for Infectious Diseases"/>
            <person name="Earl A."/>
            <person name="Manson A."/>
            <person name="Schwartman J."/>
            <person name="Gilmore M."/>
            <person name="Abouelleil A."/>
            <person name="Cao P."/>
            <person name="Chapman S."/>
            <person name="Cusick C."/>
            <person name="Shea T."/>
            <person name="Young S."/>
            <person name="Neafsey D."/>
            <person name="Nusbaum C."/>
            <person name="Birren B."/>
        </authorList>
    </citation>
    <scope>NUCLEOTIDE SEQUENCE</scope>
    <source>
        <strain evidence="4">9E7_DIV0242</strain>
    </source>
</reference>
<dbReference type="EMBL" id="CP147247">
    <property type="protein sequence ID" value="WYJ91866.1"/>
    <property type="molecule type" value="Genomic_DNA"/>
</dbReference>
<dbReference type="OrthoDB" id="9815825at2"/>
<dbReference type="Proteomes" id="UP000195141">
    <property type="component" value="Chromosome"/>
</dbReference>
<feature type="domain" description="GFO/IDH/MocA-like oxidoreductase" evidence="2">
    <location>
        <begin position="135"/>
        <end position="259"/>
    </location>
</feature>
<dbReference type="RefSeq" id="WP_086351031.1">
    <property type="nucleotide sequence ID" value="NZ_CP147247.1"/>
</dbReference>
<protein>
    <recommendedName>
        <fullName evidence="6">Gfo/Idh/MocA family oxidoreductase</fullName>
    </recommendedName>
</protein>
<dbReference type="InterPro" id="IPR036291">
    <property type="entry name" value="NAD(P)-bd_dom_sf"/>
</dbReference>
<reference evidence="3" key="1">
    <citation type="submission" date="2017-05" db="EMBL/GenBank/DDBJ databases">
        <title>The Genome Sequence of Enterococcus sp. 9E7_DIV0242.</title>
        <authorList>
            <consortium name="The Broad Institute Genomics Platform"/>
            <consortium name="The Broad Institute Genomic Center for Infectious Diseases"/>
            <person name="Earl A."/>
            <person name="Manson A."/>
            <person name="Schwartman J."/>
            <person name="Gilmore M."/>
            <person name="Abouelleil A."/>
            <person name="Cao P."/>
            <person name="Chapman S."/>
            <person name="Cusick C."/>
            <person name="Shea T."/>
            <person name="Young S."/>
            <person name="Neafsey D."/>
            <person name="Nusbaum C."/>
            <person name="Birren B."/>
        </authorList>
    </citation>
    <scope>NUCLEOTIDE SEQUENCE [LARGE SCALE GENOMIC DNA]</scope>
    <source>
        <strain evidence="3">9E7_DIV0242</strain>
    </source>
</reference>
<evidence type="ECO:0000313" key="5">
    <source>
        <dbReference type="Proteomes" id="UP000195141"/>
    </source>
</evidence>
<dbReference type="SUPFAM" id="SSF55347">
    <property type="entry name" value="Glyceraldehyde-3-phosphate dehydrogenase-like, C-terminal domain"/>
    <property type="match status" value="1"/>
</dbReference>
<dbReference type="SUPFAM" id="SSF51735">
    <property type="entry name" value="NAD(P)-binding Rossmann-fold domains"/>
    <property type="match status" value="1"/>
</dbReference>
<evidence type="ECO:0000313" key="3">
    <source>
        <dbReference type="EMBL" id="OTP09872.1"/>
    </source>
</evidence>
<dbReference type="InterPro" id="IPR052515">
    <property type="entry name" value="Gfo/Idh/MocA_Oxidoreductase"/>
</dbReference>
<feature type="domain" description="Gfo/Idh/MocA-like oxidoreductase N-terminal" evidence="1">
    <location>
        <begin position="5"/>
        <end position="118"/>
    </location>
</feature>
<dbReference type="InterPro" id="IPR055170">
    <property type="entry name" value="GFO_IDH_MocA-like_dom"/>
</dbReference>
<keyword evidence="5" id="KW-1185">Reference proteome</keyword>